<reference evidence="3 4" key="1">
    <citation type="submission" date="2020-04" db="EMBL/GenBank/DDBJ databases">
        <title>Usitatibacter rugosus gen. nov., sp. nov. and Usitatibacter palustris sp. nov., novel members of Usitatibacteraceae fam. nov. within the order Nitrosomonadales isolated from soil.</title>
        <authorList>
            <person name="Huber K.J."/>
            <person name="Neumann-Schaal M."/>
            <person name="Geppert A."/>
            <person name="Luckner M."/>
            <person name="Wanner G."/>
            <person name="Overmann J."/>
        </authorList>
    </citation>
    <scope>NUCLEOTIDE SEQUENCE [LARGE SCALE GENOMIC DNA]</scope>
    <source>
        <strain evidence="3 4">0125_3</strain>
    </source>
</reference>
<organism evidence="3 4">
    <name type="scientific">Usitatibacter rugosus</name>
    <dbReference type="NCBI Taxonomy" id="2732067"/>
    <lineage>
        <taxon>Bacteria</taxon>
        <taxon>Pseudomonadati</taxon>
        <taxon>Pseudomonadota</taxon>
        <taxon>Betaproteobacteria</taxon>
        <taxon>Nitrosomonadales</taxon>
        <taxon>Usitatibacteraceae</taxon>
        <taxon>Usitatibacter</taxon>
    </lineage>
</organism>
<dbReference type="SUPFAM" id="SSF53335">
    <property type="entry name" value="S-adenosyl-L-methionine-dependent methyltransferases"/>
    <property type="match status" value="1"/>
</dbReference>
<dbReference type="InterPro" id="IPR029063">
    <property type="entry name" value="SAM-dependent_MTases_sf"/>
</dbReference>
<feature type="transmembrane region" description="Helical" evidence="2">
    <location>
        <begin position="40"/>
        <end position="61"/>
    </location>
</feature>
<name>A0A6M4GY31_9PROT</name>
<accession>A0A6M4GY31</accession>
<keyword evidence="2" id="KW-0472">Membrane</keyword>
<dbReference type="GO" id="GO:0005829">
    <property type="term" value="C:cytosol"/>
    <property type="evidence" value="ECO:0007669"/>
    <property type="project" value="TreeGrafter"/>
</dbReference>
<evidence type="ECO:0000313" key="4">
    <source>
        <dbReference type="Proteomes" id="UP000501534"/>
    </source>
</evidence>
<evidence type="ECO:0000256" key="1">
    <source>
        <dbReference type="ARBA" id="ARBA00023066"/>
    </source>
</evidence>
<keyword evidence="1" id="KW-0745">Spermidine biosynthesis</keyword>
<feature type="transmembrane region" description="Helical" evidence="2">
    <location>
        <begin position="439"/>
        <end position="458"/>
    </location>
</feature>
<feature type="transmembrane region" description="Helical" evidence="2">
    <location>
        <begin position="158"/>
        <end position="178"/>
    </location>
</feature>
<dbReference type="GO" id="GO:0008295">
    <property type="term" value="P:spermidine biosynthetic process"/>
    <property type="evidence" value="ECO:0007669"/>
    <property type="project" value="UniProtKB-KW"/>
</dbReference>
<dbReference type="GO" id="GO:0004766">
    <property type="term" value="F:spermidine synthase activity"/>
    <property type="evidence" value="ECO:0007669"/>
    <property type="project" value="UniProtKB-EC"/>
</dbReference>
<dbReference type="RefSeq" id="WP_171090889.1">
    <property type="nucleotide sequence ID" value="NZ_CP053069.1"/>
</dbReference>
<feature type="transmembrane region" description="Helical" evidence="2">
    <location>
        <begin position="383"/>
        <end position="402"/>
    </location>
</feature>
<evidence type="ECO:0000256" key="2">
    <source>
        <dbReference type="SAM" id="Phobius"/>
    </source>
</evidence>
<dbReference type="Pfam" id="PF01564">
    <property type="entry name" value="Spermine_synth"/>
    <property type="match status" value="1"/>
</dbReference>
<keyword evidence="2" id="KW-1133">Transmembrane helix</keyword>
<dbReference type="KEGG" id="uru:DSM104443_01465"/>
<dbReference type="InterPro" id="IPR036259">
    <property type="entry name" value="MFS_trans_sf"/>
</dbReference>
<dbReference type="PANTHER" id="PTHR11558">
    <property type="entry name" value="SPERMIDINE/SPERMINE SYNTHASE"/>
    <property type="match status" value="1"/>
</dbReference>
<feature type="transmembrane region" description="Helical" evidence="2">
    <location>
        <begin position="116"/>
        <end position="137"/>
    </location>
</feature>
<gene>
    <name evidence="3" type="primary">speE_3</name>
    <name evidence="3" type="ORF">DSM104443_01465</name>
</gene>
<dbReference type="SUPFAM" id="SSF103473">
    <property type="entry name" value="MFS general substrate transporter"/>
    <property type="match status" value="1"/>
</dbReference>
<dbReference type="EMBL" id="CP053069">
    <property type="protein sequence ID" value="QJR10407.1"/>
    <property type="molecule type" value="Genomic_DNA"/>
</dbReference>
<keyword evidence="2" id="KW-0812">Transmembrane</keyword>
<proteinExistence type="predicted"/>
<dbReference type="AlphaFoldDB" id="A0A6M4GY31"/>
<dbReference type="Gene3D" id="3.40.50.150">
    <property type="entry name" value="Vaccinia Virus protein VP39"/>
    <property type="match status" value="1"/>
</dbReference>
<evidence type="ECO:0000313" key="3">
    <source>
        <dbReference type="EMBL" id="QJR10407.1"/>
    </source>
</evidence>
<feature type="transmembrane region" description="Helical" evidence="2">
    <location>
        <begin position="184"/>
        <end position="205"/>
    </location>
</feature>
<dbReference type="CDD" id="cd06174">
    <property type="entry name" value="MFS"/>
    <property type="match status" value="1"/>
</dbReference>
<dbReference type="PANTHER" id="PTHR11558:SF11">
    <property type="entry name" value="SPERMIDINE SYNTHASE"/>
    <property type="match status" value="1"/>
</dbReference>
<dbReference type="InterPro" id="IPR001045">
    <property type="entry name" value="Spermi_synthase"/>
</dbReference>
<feature type="transmembrane region" description="Helical" evidence="2">
    <location>
        <begin position="307"/>
        <end position="326"/>
    </location>
</feature>
<feature type="transmembrane region" description="Helical" evidence="2">
    <location>
        <begin position="229"/>
        <end position="252"/>
    </location>
</feature>
<feature type="transmembrane region" description="Helical" evidence="2">
    <location>
        <begin position="264"/>
        <end position="286"/>
    </location>
</feature>
<sequence>MTKRIPVGVFFALFTVSGFAGLIYESIWSHYLKLFLGHAAYAQTLVLAIFMGGMALGSWLVSRFTHRVRNLLLGYALAELGIGLLAVIFHATFVAASNWSFETVLPALGSPGLITLFKWSLASLLILPASVLLGSTFPLMSAGIMRAFPGESSSTLAWLYFTNSLGASIGVLASGFFLLERLGLPGTILTAGLLNCALAAVVWLLSKRVGDIEAPADAMPKTGGTSLRIVRGIQILAFFTGAASFMYEIAWIRMLSLGLGASSHAFEVMLSAFILGMSLGGFVLAVKAPRGDSDLKWLSSVLVAKGILAVLAIGAYTLVLDLIGWLMMGLRNSDEGYALYNVSSLFVSMLLMFPAAFCAGMTLPLATAALIRRGGGEASIGRVYAANTAGCIFGAAFATHAGMELLGVKGLTGLGAGFDIALGALVAILASAGFSMRTAATLGGIAIASAIAFASFPLDQLKMASGVFRHGSFLDPKASKVEFYKDGRTATISVTSDGSLRSIRTNGKPDAGIQMNPAKLPAADESTMIVAGALSFAFNPELQTAANIGFGSGLTTATMLNMPKLRLVDTIEIEPAMVEGARVFEPRNSSAYTDPRSHIRIEDAKTFFASTQARYDVIVSEPSNPWVSGVATLFSDEFYSRIGRHINDNGMLVQWVHYYETDIDIMGSILKALGRNFSDYVIYTPQSGDILVLAVKHGRVPPPSDALFRTPAMKASLERLGVRSLNELVLHRVASRRVIEPLVEQTRYPANSDYFPVVDLNASRARFRRSSAGDIAEIPRAFVPFESLVDGDARVTLEDFERKRPYSSNRIEDALIAVGFADFFLTGASDQAARVPISSRTQIALARAGLKQCEIDPSLWADAIEGTTRAIAQALRGKVLDRIFGEIWDSPCFKKLPAAERGRIELYRALAYHDAKAMREVSDRLAAMPHRWSPDDLAVIALTGVCVRVLEGDLAGARALWESVRELIPRQVSNAFTTRVILAHIPKLGEARAPAPVTGAPAAPATPATPK</sequence>
<protein>
    <submittedName>
        <fullName evidence="3">Polyamine aminopropyltransferase</fullName>
        <ecNumber evidence="3">2.5.1.16</ecNumber>
    </submittedName>
</protein>
<feature type="transmembrane region" description="Helical" evidence="2">
    <location>
        <begin position="346"/>
        <end position="371"/>
    </location>
</feature>
<keyword evidence="4" id="KW-1185">Reference proteome</keyword>
<feature type="transmembrane region" description="Helical" evidence="2">
    <location>
        <begin position="7"/>
        <end position="28"/>
    </location>
</feature>
<dbReference type="Proteomes" id="UP000501534">
    <property type="component" value="Chromosome"/>
</dbReference>
<feature type="transmembrane region" description="Helical" evidence="2">
    <location>
        <begin position="414"/>
        <end position="432"/>
    </location>
</feature>
<dbReference type="EC" id="2.5.1.16" evidence="3"/>
<feature type="transmembrane region" description="Helical" evidence="2">
    <location>
        <begin position="73"/>
        <end position="96"/>
    </location>
</feature>
<keyword evidence="3" id="KW-0808">Transferase</keyword>